<evidence type="ECO:0000256" key="2">
    <source>
        <dbReference type="ARBA" id="ARBA00022737"/>
    </source>
</evidence>
<keyword evidence="4" id="KW-0520">NAD</keyword>
<dbReference type="InterPro" id="IPR013766">
    <property type="entry name" value="Thioredoxin_domain"/>
</dbReference>
<evidence type="ECO:0000313" key="10">
    <source>
        <dbReference type="Proteomes" id="UP000652761"/>
    </source>
</evidence>
<name>A0A843U2Y8_COLES</name>
<dbReference type="InterPro" id="IPR012336">
    <property type="entry name" value="Thioredoxin-like_fold"/>
</dbReference>
<evidence type="ECO:0000256" key="6">
    <source>
        <dbReference type="ARBA" id="ARBA00047388"/>
    </source>
</evidence>
<dbReference type="Gene3D" id="3.40.30.10">
    <property type="entry name" value="Glutaredoxin"/>
    <property type="match status" value="3"/>
</dbReference>
<feature type="non-terminal residue" evidence="9">
    <location>
        <position position="567"/>
    </location>
</feature>
<dbReference type="Proteomes" id="UP000652761">
    <property type="component" value="Unassembled WGS sequence"/>
</dbReference>
<dbReference type="Pfam" id="PF13905">
    <property type="entry name" value="Thioredoxin_8"/>
    <property type="match status" value="3"/>
</dbReference>
<protein>
    <recommendedName>
        <fullName evidence="1">protein-disulfide reductase</fullName>
        <ecNumber evidence="1">1.8.1.8</ecNumber>
    </recommendedName>
</protein>
<dbReference type="InterPro" id="IPR046349">
    <property type="entry name" value="C1-like_sf"/>
</dbReference>
<proteinExistence type="inferred from homology"/>
<evidence type="ECO:0000256" key="3">
    <source>
        <dbReference type="ARBA" id="ARBA00023002"/>
    </source>
</evidence>
<gene>
    <name evidence="9" type="ORF">Taro_012007</name>
</gene>
<organism evidence="9 10">
    <name type="scientific">Colocasia esculenta</name>
    <name type="common">Wild taro</name>
    <name type="synonym">Arum esculentum</name>
    <dbReference type="NCBI Taxonomy" id="4460"/>
    <lineage>
        <taxon>Eukaryota</taxon>
        <taxon>Viridiplantae</taxon>
        <taxon>Streptophyta</taxon>
        <taxon>Embryophyta</taxon>
        <taxon>Tracheophyta</taxon>
        <taxon>Spermatophyta</taxon>
        <taxon>Magnoliopsida</taxon>
        <taxon>Liliopsida</taxon>
        <taxon>Araceae</taxon>
        <taxon>Aroideae</taxon>
        <taxon>Colocasieae</taxon>
        <taxon>Colocasia</taxon>
    </lineage>
</organism>
<comment type="catalytic activity">
    <reaction evidence="6">
        <text>[protein]-dithiol + NAD(+) = [protein]-disulfide + NADH + H(+)</text>
        <dbReference type="Rhea" id="RHEA:18749"/>
        <dbReference type="Rhea" id="RHEA-COMP:10593"/>
        <dbReference type="Rhea" id="RHEA-COMP:10594"/>
        <dbReference type="ChEBI" id="CHEBI:15378"/>
        <dbReference type="ChEBI" id="CHEBI:29950"/>
        <dbReference type="ChEBI" id="CHEBI:50058"/>
        <dbReference type="ChEBI" id="CHEBI:57540"/>
        <dbReference type="ChEBI" id="CHEBI:57945"/>
        <dbReference type="EC" id="1.8.1.8"/>
    </reaction>
</comment>
<evidence type="ECO:0000313" key="9">
    <source>
        <dbReference type="EMBL" id="MQL79582.1"/>
    </source>
</evidence>
<keyword evidence="10" id="KW-1185">Reference proteome</keyword>
<dbReference type="EC" id="1.8.1.8" evidence="1"/>
<keyword evidence="3" id="KW-0560">Oxidoreductase</keyword>
<dbReference type="GO" id="GO:0004791">
    <property type="term" value="F:thioredoxin-disulfide reductase (NADPH) activity"/>
    <property type="evidence" value="ECO:0007669"/>
    <property type="project" value="InterPro"/>
</dbReference>
<feature type="domain" description="Thioredoxin" evidence="8">
    <location>
        <begin position="1"/>
        <end position="151"/>
    </location>
</feature>
<dbReference type="OrthoDB" id="409136at2759"/>
<dbReference type="PANTHER" id="PTHR13871">
    <property type="entry name" value="THIOREDOXIN"/>
    <property type="match status" value="1"/>
</dbReference>
<reference evidence="9" key="1">
    <citation type="submission" date="2017-07" db="EMBL/GenBank/DDBJ databases">
        <title>Taro Niue Genome Assembly and Annotation.</title>
        <authorList>
            <person name="Atibalentja N."/>
            <person name="Keating K."/>
            <person name="Fields C.J."/>
        </authorList>
    </citation>
    <scope>NUCLEOTIDE SEQUENCE</scope>
    <source>
        <strain evidence="9">Niue_2</strain>
        <tissue evidence="9">Leaf</tissue>
    </source>
</reference>
<dbReference type="SUPFAM" id="SSF57889">
    <property type="entry name" value="Cysteine-rich domain"/>
    <property type="match status" value="1"/>
</dbReference>
<sequence length="567" mass="63808">KSLIRYNPVNNNVLPFSPLEQVKVAELDSKIVGLYFSAHWCGPCRRFTPKLAEAYAGLAAQGFEVVFLSADEDEPSFGEYFSEMPWLAVPFSDSETRTRLDQLFHVNGIPHLVVLDGSTGKVLTTEGVDLVTEYGTDAFPFTPETLEKLREVAAAARRNQTVRSLLTPSSRDYVLNNKGDKVPVWELEGKTVGLYFFMSNFTSCSEFTALLRNAYEELQKMGEKFEVVVVPLDDEEEAPFEEEFGAMPWLTLPCKDKICEKLVRYFDLETLPTLVIIGPDGKTLMPNAVQLVEDHGALAHPFTPEKVQELAEIERAMAEAQTLESLLVSGDPDYVIGKNGAKVPVSELVGKNILLYFSAHWCPPCRAFLPKLIETYEEIKAKDSAFEVIFISSDEDQSSFDDFFASMPWLALPYGDKRKKSLSRRFKIHGIPALVVIGPSGRTVTKEGREMVAAYGSAAYPFTDERMKELEAEMEEMANGWPEKLKHVLHEAHELVRTRRRSYYCDGCKEQRQGFSFYCEECDFDLDPNCALKVQEEAKDADGDANPMEDDGETAEGYVCDEVCYKK</sequence>
<dbReference type="EMBL" id="NMUH01000464">
    <property type="protein sequence ID" value="MQL79582.1"/>
    <property type="molecule type" value="Genomic_DNA"/>
</dbReference>
<dbReference type="PROSITE" id="PS51352">
    <property type="entry name" value="THIOREDOXIN_2"/>
    <property type="match status" value="3"/>
</dbReference>
<evidence type="ECO:0000256" key="5">
    <source>
        <dbReference type="ARBA" id="ARBA00025782"/>
    </source>
</evidence>
<dbReference type="SUPFAM" id="SSF52833">
    <property type="entry name" value="Thioredoxin-like"/>
    <property type="match status" value="3"/>
</dbReference>
<dbReference type="CDD" id="cd03009">
    <property type="entry name" value="TryX_like_TryX_NRX"/>
    <property type="match status" value="2"/>
</dbReference>
<dbReference type="Pfam" id="PF03107">
    <property type="entry name" value="C1_2"/>
    <property type="match status" value="1"/>
</dbReference>
<evidence type="ECO:0000256" key="1">
    <source>
        <dbReference type="ARBA" id="ARBA00012612"/>
    </source>
</evidence>
<dbReference type="InterPro" id="IPR052259">
    <property type="entry name" value="Nucleoredoxin-like"/>
</dbReference>
<comment type="catalytic activity">
    <reaction evidence="7">
        <text>[protein]-dithiol + NADP(+) = [protein]-disulfide + NADPH + H(+)</text>
        <dbReference type="Rhea" id="RHEA:18753"/>
        <dbReference type="Rhea" id="RHEA-COMP:10593"/>
        <dbReference type="Rhea" id="RHEA-COMP:10594"/>
        <dbReference type="ChEBI" id="CHEBI:15378"/>
        <dbReference type="ChEBI" id="CHEBI:29950"/>
        <dbReference type="ChEBI" id="CHEBI:50058"/>
        <dbReference type="ChEBI" id="CHEBI:57783"/>
        <dbReference type="ChEBI" id="CHEBI:58349"/>
        <dbReference type="EC" id="1.8.1.8"/>
    </reaction>
</comment>
<comment type="similarity">
    <text evidence="5">Belongs to the nucleoredoxin family.</text>
</comment>
<feature type="domain" description="Thioredoxin" evidence="8">
    <location>
        <begin position="164"/>
        <end position="316"/>
    </location>
</feature>
<evidence type="ECO:0000259" key="8">
    <source>
        <dbReference type="PROSITE" id="PS51352"/>
    </source>
</evidence>
<evidence type="ECO:0000256" key="4">
    <source>
        <dbReference type="ARBA" id="ARBA00023027"/>
    </source>
</evidence>
<feature type="domain" description="Thioredoxin" evidence="8">
    <location>
        <begin position="317"/>
        <end position="479"/>
    </location>
</feature>
<dbReference type="PANTHER" id="PTHR13871:SF96">
    <property type="entry name" value="THIOREDOXIN DOMAIN-CONTAINING PROTEIN"/>
    <property type="match status" value="1"/>
</dbReference>
<dbReference type="InterPro" id="IPR017937">
    <property type="entry name" value="Thioredoxin_CS"/>
</dbReference>
<evidence type="ECO:0000256" key="7">
    <source>
        <dbReference type="ARBA" id="ARBA00047804"/>
    </source>
</evidence>
<dbReference type="AlphaFoldDB" id="A0A843U2Y8"/>
<dbReference type="InterPro" id="IPR036249">
    <property type="entry name" value="Thioredoxin-like_sf"/>
</dbReference>
<keyword evidence="2" id="KW-0677">Repeat</keyword>
<comment type="caution">
    <text evidence="9">The sequence shown here is derived from an EMBL/GenBank/DDBJ whole genome shotgun (WGS) entry which is preliminary data.</text>
</comment>
<accession>A0A843U2Y8</accession>
<dbReference type="InterPro" id="IPR004146">
    <property type="entry name" value="DC1"/>
</dbReference>
<dbReference type="PROSITE" id="PS00194">
    <property type="entry name" value="THIOREDOXIN_1"/>
    <property type="match status" value="1"/>
</dbReference>
<dbReference type="InterPro" id="IPR045870">
    <property type="entry name" value="TryX_NRX_thioredoxin_dom"/>
</dbReference>